<evidence type="ECO:0000313" key="12">
    <source>
        <dbReference type="Proteomes" id="UP000838100"/>
    </source>
</evidence>
<dbReference type="InterPro" id="IPR027417">
    <property type="entry name" value="P-loop_NTPase"/>
</dbReference>
<dbReference type="HAMAP" id="MF_00328">
    <property type="entry name" value="Guanylate_kinase"/>
    <property type="match status" value="1"/>
</dbReference>
<evidence type="ECO:0000256" key="5">
    <source>
        <dbReference type="ARBA" id="ARBA00022741"/>
    </source>
</evidence>
<evidence type="ECO:0000256" key="1">
    <source>
        <dbReference type="ARBA" id="ARBA00005790"/>
    </source>
</evidence>
<evidence type="ECO:0000256" key="4">
    <source>
        <dbReference type="ARBA" id="ARBA00022679"/>
    </source>
</evidence>
<accession>A0ABN8EL53</accession>
<comment type="caution">
    <text evidence="11">The sequence shown here is derived from an EMBL/GenBank/DDBJ whole genome shotgun (WGS) entry which is preliminary data.</text>
</comment>
<reference evidence="11" key="1">
    <citation type="submission" date="2021-12" db="EMBL/GenBank/DDBJ databases">
        <authorList>
            <person name="Rodrigo-Torres L."/>
            <person name="Arahal R. D."/>
            <person name="Lucena T."/>
        </authorList>
    </citation>
    <scope>NUCLEOTIDE SEQUENCE</scope>
    <source>
        <strain evidence="11">CECT 8267</strain>
    </source>
</reference>
<evidence type="ECO:0000313" key="11">
    <source>
        <dbReference type="EMBL" id="CAH0993133.1"/>
    </source>
</evidence>
<feature type="binding site" evidence="9">
    <location>
        <begin position="13"/>
        <end position="20"/>
    </location>
    <ligand>
        <name>ATP</name>
        <dbReference type="ChEBI" id="CHEBI:30616"/>
    </ligand>
</feature>
<name>A0ABN8EL53_9GAMM</name>
<comment type="catalytic activity">
    <reaction evidence="9">
        <text>GMP + ATP = GDP + ADP</text>
        <dbReference type="Rhea" id="RHEA:20780"/>
        <dbReference type="ChEBI" id="CHEBI:30616"/>
        <dbReference type="ChEBI" id="CHEBI:58115"/>
        <dbReference type="ChEBI" id="CHEBI:58189"/>
        <dbReference type="ChEBI" id="CHEBI:456216"/>
        <dbReference type="EC" id="2.7.4.8"/>
    </reaction>
</comment>
<dbReference type="InterPro" id="IPR017665">
    <property type="entry name" value="Guanylate_kinase"/>
</dbReference>
<keyword evidence="7 9" id="KW-0067">ATP-binding</keyword>
<dbReference type="Proteomes" id="UP000838100">
    <property type="component" value="Unassembled WGS sequence"/>
</dbReference>
<evidence type="ECO:0000259" key="10">
    <source>
        <dbReference type="PROSITE" id="PS50052"/>
    </source>
</evidence>
<dbReference type="EC" id="2.7.4.8" evidence="2 9"/>
<keyword evidence="6 9" id="KW-0418">Kinase</keyword>
<dbReference type="InterPro" id="IPR008145">
    <property type="entry name" value="GK/Ca_channel_bsu"/>
</dbReference>
<dbReference type="Gene3D" id="3.40.50.300">
    <property type="entry name" value="P-loop containing nucleotide triphosphate hydrolases"/>
    <property type="match status" value="1"/>
</dbReference>
<dbReference type="InterPro" id="IPR008144">
    <property type="entry name" value="Guanylate_kin-like_dom"/>
</dbReference>
<dbReference type="SMART" id="SM00072">
    <property type="entry name" value="GuKc"/>
    <property type="match status" value="1"/>
</dbReference>
<dbReference type="RefSeq" id="WP_237445813.1">
    <property type="nucleotide sequence ID" value="NZ_CAKLPX010000004.1"/>
</dbReference>
<sequence length="207" mass="22837">MSSERGTLYTIAAPSGAGKTSLVKALIESKTFVQVSVSHTTRPARPGEVDGVNYHFVSHEQFQTMLEAGQFIESAEVFGNHYGTCQLWVEETLAQGIDVILEIDWQGAQQVKKLLPATRSIFILPPSKEALLERLTGRGQDEASVIAGRMDEAISEMSHYVEADYLVVNECFDTALKDLRCIIRAQRLFAEPQHARQAALIGELLSS</sequence>
<evidence type="ECO:0000256" key="3">
    <source>
        <dbReference type="ARBA" id="ARBA00016296"/>
    </source>
</evidence>
<organism evidence="11 12">
    <name type="scientific">Sinobacterium norvegicum</name>
    <dbReference type="NCBI Taxonomy" id="1641715"/>
    <lineage>
        <taxon>Bacteria</taxon>
        <taxon>Pseudomonadati</taxon>
        <taxon>Pseudomonadota</taxon>
        <taxon>Gammaproteobacteria</taxon>
        <taxon>Cellvibrionales</taxon>
        <taxon>Spongiibacteraceae</taxon>
        <taxon>Sinobacterium</taxon>
    </lineage>
</organism>
<keyword evidence="4 9" id="KW-0808">Transferase</keyword>
<evidence type="ECO:0000256" key="7">
    <source>
        <dbReference type="ARBA" id="ARBA00022840"/>
    </source>
</evidence>
<proteinExistence type="inferred from homology"/>
<keyword evidence="5 9" id="KW-0547">Nucleotide-binding</keyword>
<evidence type="ECO:0000256" key="9">
    <source>
        <dbReference type="HAMAP-Rule" id="MF_00328"/>
    </source>
</evidence>
<protein>
    <recommendedName>
        <fullName evidence="3 9">Guanylate kinase</fullName>
        <ecNumber evidence="2 9">2.7.4.8</ecNumber>
    </recommendedName>
    <alternativeName>
        <fullName evidence="8 9">GMP kinase</fullName>
    </alternativeName>
</protein>
<evidence type="ECO:0000256" key="2">
    <source>
        <dbReference type="ARBA" id="ARBA00012961"/>
    </source>
</evidence>
<dbReference type="SUPFAM" id="SSF52540">
    <property type="entry name" value="P-loop containing nucleoside triphosphate hydrolases"/>
    <property type="match status" value="1"/>
</dbReference>
<dbReference type="PROSITE" id="PS00856">
    <property type="entry name" value="GUANYLATE_KINASE_1"/>
    <property type="match status" value="1"/>
</dbReference>
<dbReference type="Gene3D" id="3.30.63.10">
    <property type="entry name" value="Guanylate Kinase phosphate binding domain"/>
    <property type="match status" value="1"/>
</dbReference>
<comment type="similarity">
    <text evidence="1 9">Belongs to the guanylate kinase family.</text>
</comment>
<dbReference type="Pfam" id="PF00625">
    <property type="entry name" value="Guanylate_kin"/>
    <property type="match status" value="1"/>
</dbReference>
<dbReference type="InterPro" id="IPR020590">
    <property type="entry name" value="Guanylate_kinase_CS"/>
</dbReference>
<feature type="domain" description="Guanylate kinase-like" evidence="10">
    <location>
        <begin position="6"/>
        <end position="184"/>
    </location>
</feature>
<keyword evidence="12" id="KW-1185">Reference proteome</keyword>
<dbReference type="NCBIfam" id="TIGR03263">
    <property type="entry name" value="guanyl_kin"/>
    <property type="match status" value="1"/>
</dbReference>
<dbReference type="PANTHER" id="PTHR23117">
    <property type="entry name" value="GUANYLATE KINASE-RELATED"/>
    <property type="match status" value="1"/>
</dbReference>
<dbReference type="PROSITE" id="PS50052">
    <property type="entry name" value="GUANYLATE_KINASE_2"/>
    <property type="match status" value="1"/>
</dbReference>
<dbReference type="EMBL" id="CAKLPX010000004">
    <property type="protein sequence ID" value="CAH0993133.1"/>
    <property type="molecule type" value="Genomic_DNA"/>
</dbReference>
<dbReference type="PANTHER" id="PTHR23117:SF13">
    <property type="entry name" value="GUANYLATE KINASE"/>
    <property type="match status" value="1"/>
</dbReference>
<dbReference type="CDD" id="cd00071">
    <property type="entry name" value="GMPK"/>
    <property type="match status" value="1"/>
</dbReference>
<evidence type="ECO:0000256" key="8">
    <source>
        <dbReference type="ARBA" id="ARBA00030128"/>
    </source>
</evidence>
<comment type="subcellular location">
    <subcellularLocation>
        <location evidence="9">Cytoplasm</location>
    </subcellularLocation>
</comment>
<keyword evidence="9" id="KW-0963">Cytoplasm</keyword>
<comment type="function">
    <text evidence="9">Essential for recycling GMP and indirectly, cGMP.</text>
</comment>
<evidence type="ECO:0000256" key="6">
    <source>
        <dbReference type="ARBA" id="ARBA00022777"/>
    </source>
</evidence>
<gene>
    <name evidence="9 11" type="primary">gmk</name>
    <name evidence="11" type="ORF">SIN8267_03272</name>
</gene>
<dbReference type="GO" id="GO:0004385">
    <property type="term" value="F:GMP kinase activity"/>
    <property type="evidence" value="ECO:0007669"/>
    <property type="project" value="UniProtKB-EC"/>
</dbReference>